<dbReference type="InterPro" id="IPR001650">
    <property type="entry name" value="Helicase_C-like"/>
</dbReference>
<evidence type="ECO:0008006" key="9">
    <source>
        <dbReference type="Google" id="ProtNLM"/>
    </source>
</evidence>
<dbReference type="PANTHER" id="PTHR14025:SF20">
    <property type="entry name" value="FANCONI ANEMIA GROUP M PROTEIN"/>
    <property type="match status" value="1"/>
</dbReference>
<dbReference type="Gene3D" id="1.20.1320.20">
    <property type="entry name" value="hef helicase domain"/>
    <property type="match status" value="1"/>
</dbReference>
<dbReference type="GO" id="GO:0016787">
    <property type="term" value="F:hydrolase activity"/>
    <property type="evidence" value="ECO:0007669"/>
    <property type="project" value="UniProtKB-KW"/>
</dbReference>
<evidence type="ECO:0000256" key="1">
    <source>
        <dbReference type="ARBA" id="ARBA00022741"/>
    </source>
</evidence>
<dbReference type="InterPro" id="IPR003583">
    <property type="entry name" value="Hlx-hairpin-Hlx_DNA-bd_motif"/>
</dbReference>
<proteinExistence type="predicted"/>
<dbReference type="PROSITE" id="PS51194">
    <property type="entry name" value="HELICASE_CTER"/>
    <property type="match status" value="1"/>
</dbReference>
<comment type="caution">
    <text evidence="7">The sequence shown here is derived from an EMBL/GenBank/DDBJ whole genome shotgun (WGS) entry which is preliminary data.</text>
</comment>
<keyword evidence="2" id="KW-0378">Hydrolase</keyword>
<dbReference type="GO" id="GO:0006281">
    <property type="term" value="P:DNA repair"/>
    <property type="evidence" value="ECO:0007669"/>
    <property type="project" value="InterPro"/>
</dbReference>
<evidence type="ECO:0000256" key="3">
    <source>
        <dbReference type="ARBA" id="ARBA00022806"/>
    </source>
</evidence>
<dbReference type="SMART" id="SM00278">
    <property type="entry name" value="HhH1"/>
    <property type="match status" value="1"/>
</dbReference>
<dbReference type="PROSITE" id="PS51192">
    <property type="entry name" value="HELICASE_ATP_BIND_1"/>
    <property type="match status" value="1"/>
</dbReference>
<dbReference type="InterPro" id="IPR027417">
    <property type="entry name" value="P-loop_NTPase"/>
</dbReference>
<reference evidence="7 8" key="1">
    <citation type="submission" date="2017-04" db="EMBL/GenBank/DDBJ databases">
        <title>Novel microbial lineages endemic to geothermal iron-oxide mats fill important gaps in the evolutionary history of Archaea.</title>
        <authorList>
            <person name="Jay Z.J."/>
            <person name="Beam J.P."/>
            <person name="Dlakic M."/>
            <person name="Rusch D.B."/>
            <person name="Kozubal M.A."/>
            <person name="Inskeep W.P."/>
        </authorList>
    </citation>
    <scope>NUCLEOTIDE SEQUENCE [LARGE SCALE GENOMIC DNA]</scope>
    <source>
        <strain evidence="7">BE_D</strain>
    </source>
</reference>
<dbReference type="Pfam" id="PF14520">
    <property type="entry name" value="HHH_5"/>
    <property type="match status" value="1"/>
</dbReference>
<dbReference type="Pfam" id="PF02732">
    <property type="entry name" value="ERCC4"/>
    <property type="match status" value="1"/>
</dbReference>
<evidence type="ECO:0000259" key="6">
    <source>
        <dbReference type="PROSITE" id="PS51194"/>
    </source>
</evidence>
<sequence length="755" mass="85545">MGSWRRLDLSLKADDLPSNINIENIEVRDYQVELYKESLKGNSLIVLPTGLGKTLIAVLIAAHKLEGSALCKIVAMAPTKPLVNQLLNSFKRCIQLEKGLIASLTGDDPPEKRVAIWRSSRIMVSTPQVIKNDILASRYSLKEVCLIIFDEAHRATGDYPYVYIAKKYLEENPNGHIIGLTASPGYSDEQIRELRANLGVTLVHFKDRDDPEVRRYVQRVNEETLMIEPPVEFTSVVKYFNILLEKFVKPLKEASLISYRDARTLSLKKLIELQKTLSQRVAKEGLSAEYINYTILVTNAIRVSHAIALLETQGVTSALMYIRRVEETAGRRMNSSLRMLVRDPFWLTARVQLESLSQMGLEHPKLLRLRELLKEHFESGGQRALVFTNYRDTAKLIVQTLLGEGPIRPARFVGQADRGGDRGLTQKDQIEILRKFRDGEYNVLVATQVAEEGLDIAECDFVVMYDNVPSPLRLIQRIGRTGRISAGRIVYLVTKHTRDEVYHYIAKRRRKDVVNAIKNDINNPPTPISLRTTQETMYTGIEVAADIRETNSEVAVYLSNLGIKLKLTKLNVSDYVVSDDICVERKTVDDFTASIVDGRLFDQALNMRRTYRKPILIVEGENIYSSRLNPESIRGALISLAVDYGIPILWSRSANETAHLIARMAAREQRETGSRPIIRNSRKPVNDEQIKEFIVASLPGVDAVRARSLLRHFGSVLHVFTATIEELESVEGIGRKTAEKIRRILDEEYKHEQST</sequence>
<dbReference type="GO" id="GO:0003677">
    <property type="term" value="F:DNA binding"/>
    <property type="evidence" value="ECO:0007669"/>
    <property type="project" value="InterPro"/>
</dbReference>
<dbReference type="SMART" id="SM00490">
    <property type="entry name" value="HELICc"/>
    <property type="match status" value="1"/>
</dbReference>
<keyword evidence="3" id="KW-0347">Helicase</keyword>
<dbReference type="Pfam" id="PF00270">
    <property type="entry name" value="DEAD"/>
    <property type="match status" value="1"/>
</dbReference>
<dbReference type="InterPro" id="IPR014001">
    <property type="entry name" value="Helicase_ATP-bd"/>
</dbReference>
<dbReference type="GO" id="GO:0005524">
    <property type="term" value="F:ATP binding"/>
    <property type="evidence" value="ECO:0007669"/>
    <property type="project" value="UniProtKB-KW"/>
</dbReference>
<dbReference type="CDD" id="cd20075">
    <property type="entry name" value="XPF_nuclease_XPF_arch"/>
    <property type="match status" value="1"/>
</dbReference>
<dbReference type="SMART" id="SM00891">
    <property type="entry name" value="ERCC4"/>
    <property type="match status" value="1"/>
</dbReference>
<protein>
    <recommendedName>
        <fullName evidence="9">DEAD/DEAH box helicase</fullName>
    </recommendedName>
</protein>
<dbReference type="Pfam" id="PF00271">
    <property type="entry name" value="Helicase_C"/>
    <property type="match status" value="1"/>
</dbReference>
<dbReference type="Gene3D" id="1.10.150.20">
    <property type="entry name" value="5' to 3' exonuclease, C-terminal subdomain"/>
    <property type="match status" value="1"/>
</dbReference>
<dbReference type="InterPro" id="IPR010994">
    <property type="entry name" value="RuvA_2-like"/>
</dbReference>
<evidence type="ECO:0000256" key="4">
    <source>
        <dbReference type="ARBA" id="ARBA00022840"/>
    </source>
</evidence>
<dbReference type="Gene3D" id="3.40.50.10130">
    <property type="match status" value="1"/>
</dbReference>
<dbReference type="GO" id="GO:0004518">
    <property type="term" value="F:nuclease activity"/>
    <property type="evidence" value="ECO:0007669"/>
    <property type="project" value="InterPro"/>
</dbReference>
<dbReference type="InterPro" id="IPR041755">
    <property type="entry name" value="Hef_ID"/>
</dbReference>
<evidence type="ECO:0000313" key="8">
    <source>
        <dbReference type="Proteomes" id="UP000242015"/>
    </source>
</evidence>
<evidence type="ECO:0000313" key="7">
    <source>
        <dbReference type="EMBL" id="PSO07803.1"/>
    </source>
</evidence>
<dbReference type="Pfam" id="PF21210">
    <property type="entry name" value="RNA_helicase_helical"/>
    <property type="match status" value="1"/>
</dbReference>
<accession>A0A2R6CA85</accession>
<gene>
    <name evidence="7" type="ORF">B9Q04_08915</name>
</gene>
<feature type="domain" description="Helicase C-terminal" evidence="6">
    <location>
        <begin position="368"/>
        <end position="534"/>
    </location>
</feature>
<dbReference type="EMBL" id="NEXF01000184">
    <property type="protein sequence ID" value="PSO07803.1"/>
    <property type="molecule type" value="Genomic_DNA"/>
</dbReference>
<dbReference type="AlphaFoldDB" id="A0A2R6CA85"/>
<dbReference type="Proteomes" id="UP000242015">
    <property type="component" value="Unassembled WGS sequence"/>
</dbReference>
<dbReference type="SMART" id="SM00487">
    <property type="entry name" value="DEXDc"/>
    <property type="match status" value="1"/>
</dbReference>
<dbReference type="SUPFAM" id="SSF47781">
    <property type="entry name" value="RuvA domain 2-like"/>
    <property type="match status" value="1"/>
</dbReference>
<evidence type="ECO:0000256" key="2">
    <source>
        <dbReference type="ARBA" id="ARBA00022801"/>
    </source>
</evidence>
<keyword evidence="4" id="KW-0067">ATP-binding</keyword>
<keyword evidence="1" id="KW-0547">Nucleotide-binding</keyword>
<dbReference type="InterPro" id="IPR011335">
    <property type="entry name" value="Restrct_endonuc-II-like"/>
</dbReference>
<name>A0A2R6CA85_9ARCH</name>
<dbReference type="InterPro" id="IPR006166">
    <property type="entry name" value="ERCC4_domain"/>
</dbReference>
<dbReference type="GO" id="GO:0004386">
    <property type="term" value="F:helicase activity"/>
    <property type="evidence" value="ECO:0007669"/>
    <property type="project" value="UniProtKB-KW"/>
</dbReference>
<evidence type="ECO:0000259" key="5">
    <source>
        <dbReference type="PROSITE" id="PS51192"/>
    </source>
</evidence>
<dbReference type="InterPro" id="IPR011545">
    <property type="entry name" value="DEAD/DEAH_box_helicase_dom"/>
</dbReference>
<organism evidence="7 8">
    <name type="scientific">Candidatus Marsarchaeota G2 archaeon BE_D</name>
    <dbReference type="NCBI Taxonomy" id="1978158"/>
    <lineage>
        <taxon>Archaea</taxon>
        <taxon>Candidatus Marsarchaeota</taxon>
        <taxon>Candidatus Marsarchaeota group 2</taxon>
    </lineage>
</organism>
<dbReference type="SUPFAM" id="SSF52980">
    <property type="entry name" value="Restriction endonuclease-like"/>
    <property type="match status" value="1"/>
</dbReference>
<dbReference type="SUPFAM" id="SSF52540">
    <property type="entry name" value="P-loop containing nucleoside triphosphate hydrolases"/>
    <property type="match status" value="1"/>
</dbReference>
<feature type="domain" description="Helicase ATP-binding" evidence="5">
    <location>
        <begin position="34"/>
        <end position="202"/>
    </location>
</feature>
<dbReference type="Gene3D" id="3.40.50.300">
    <property type="entry name" value="P-loop containing nucleotide triphosphate hydrolases"/>
    <property type="match status" value="2"/>
</dbReference>
<dbReference type="PANTHER" id="PTHR14025">
    <property type="entry name" value="FANCONI ANEMIA GROUP M FANCM FAMILY MEMBER"/>
    <property type="match status" value="1"/>
</dbReference>
<dbReference type="GO" id="GO:0140097">
    <property type="term" value="F:catalytic activity, acting on DNA"/>
    <property type="evidence" value="ECO:0007669"/>
    <property type="project" value="UniProtKB-ARBA"/>
</dbReference>